<keyword evidence="1" id="KW-0175">Coiled coil</keyword>
<dbReference type="RefSeq" id="WP_143067572.1">
    <property type="nucleotide sequence ID" value="NZ_CP128543.1"/>
</dbReference>
<dbReference type="Proteomes" id="UP000199221">
    <property type="component" value="Unassembled WGS sequence"/>
</dbReference>
<feature type="coiled-coil region" evidence="1">
    <location>
        <begin position="1308"/>
        <end position="1365"/>
    </location>
</feature>
<evidence type="ECO:0000313" key="4">
    <source>
        <dbReference type="Proteomes" id="UP000199221"/>
    </source>
</evidence>
<accession>A0A1H9R1P6</accession>
<evidence type="ECO:0000256" key="1">
    <source>
        <dbReference type="SAM" id="Coils"/>
    </source>
</evidence>
<evidence type="ECO:0000256" key="2">
    <source>
        <dbReference type="SAM" id="MobiDB-lite"/>
    </source>
</evidence>
<dbReference type="GeneID" id="93678792"/>
<evidence type="ECO:0000313" key="3">
    <source>
        <dbReference type="EMBL" id="SER66666.1"/>
    </source>
</evidence>
<organism evidence="3 4">
    <name type="scientific">Pseudomonas soli</name>
    <dbReference type="NCBI Taxonomy" id="1306993"/>
    <lineage>
        <taxon>Bacteria</taxon>
        <taxon>Pseudomonadati</taxon>
        <taxon>Pseudomonadota</taxon>
        <taxon>Gammaproteobacteria</taxon>
        <taxon>Pseudomonadales</taxon>
        <taxon>Pseudomonadaceae</taxon>
        <taxon>Pseudomonas</taxon>
    </lineage>
</organism>
<protein>
    <submittedName>
        <fullName evidence="3">Uncharacterized protein</fullName>
    </submittedName>
</protein>
<feature type="region of interest" description="Disordered" evidence="2">
    <location>
        <begin position="1256"/>
        <end position="1279"/>
    </location>
</feature>
<sequence length="1515" mass="170059">MNDTTTRRFVRSSTLQCKVARRFADRPELLDAAEHILAAQWLHYLPDDTHDPTGLYLASRQSSSNSLWVRPLSHVLTERYCLGRTLNLTIDEDTLTTHVDADPAWQVDIPLHQVELLINDTAPFLLDVYQQSLATHWSRFDTRGETPWQWYAEDLRNRFLAAIDAHQNAGSLSDFALVIARLVHSQPDSGYRNWQNTGGLSVSQLAVDFSEVGMLDNELASALLIEHRDADPERKVTLLYSLTGKLLAFPSRQDLLQAIARYWPARSRTACRKVSIGPPAQGDFESMALGVLEQQLRIIDSRAASYRSKLDAINMNLELDRLTSMLDLCSNTESRARNTLSAQLPDWLRDAGSQPLLRYSTLLFDVAQALHTSKGQFWLDGVDNAVEFANRKLAARFAADHPGDPLEPEQIRIINYQVIGAAAGLPGLGSIGEVTPVTFSLARLAIANVGLLKPGRVELHSNDAAPLPAWLTESYLREVVEDLDIASAYPAMLRSKLLDDSGQREWRQRQLLAQLGSQLPALAQELYLRGKLPDPEVVSHISQLFCDADENDPKRWVIRPLGLLKAPDSTVDHPRNTWLIEPYSPNANSCLLYRPLHQDSLLHFTDRLALFVAISTPGAVQDDLLHRLPAEDRRFYAHGGFLEPHLFVPLDDTSAVPFGTPAPVELTFEAPSKDLGADLYLACVNESIHEFEEHAWTSAQTRWARWKELGGLLFNTLLPLAGGALGKVAWLAQMEVALADFIETDAGQDSSRYWQAGVNLLLNIVMLLATHADTRLREENGEERSLGMSVTPPIDTAPEPAAPAVVEGVSAIHLDFSWGRPTRTLTVAQSTRLHALQADIDTTVLGEPLPSSNLRGLYLHESRLYTVLQGKVYQVMLDLPRNQLRIVGPDETPGPWLRRDEVDRWQLDLSLTLKGGMPLSAQVRKLQLQKASALRTANELIKADKDTIDARILEQTTLEKLVASPLDDARLHTCQDKLDTLSEFWATHIEHLKQRNTLQPVKDFKKVHAFALYHESFCQRLLRKVLHLRYRPDRDQLLNAASLQQAGEVLTPGDVSIIAARLDRMAPLIDRMIDNNRRLRHCQDELSKLASPHQPEIRRWRDFAVSMPATPEQELILRFLRLEGLLNRMTLVHGLSEEACYWRDRFWGNFELGIAQRAKLFKLSSTDDEITTRLLRSIIGHLTAASRQLQIFTALVKDSAALQTARQMNEQIDWLLERNREDLKELPDYPPVSSLGQLRKKVPGLIETNEHGLLLADPRSDDANTVDIPGPDDKTPTRTYHLKHGDWVELKPSQPASRSTQSSLKRLLKDSDALIAQAHDEVASLQAQSSRYLPVELQESVLYQRTRLLERVDAIEARLTEINETDDAHGGKDAELVAGSLRRLADELEGTATRLRVSAALTQRPRMVELMYLVDNGLVQLRAEGVRSRLARAKGRPADFLDEYSISHEGKVLWYAHFHYPSTTTAKTDFTAGHLKTAAQRHMPGQRYSDGSGNIVDVYRAPITSAAAAKYFFSL</sequence>
<reference evidence="3 4" key="1">
    <citation type="submission" date="2016-10" db="EMBL/GenBank/DDBJ databases">
        <authorList>
            <person name="de Groot N.N."/>
        </authorList>
    </citation>
    <scope>NUCLEOTIDE SEQUENCE [LARGE SCALE GENOMIC DNA]</scope>
    <source>
        <strain evidence="3 4">LMG 27941</strain>
    </source>
</reference>
<dbReference type="EMBL" id="FOEQ01000010">
    <property type="protein sequence ID" value="SER66666.1"/>
    <property type="molecule type" value="Genomic_DNA"/>
</dbReference>
<gene>
    <name evidence="3" type="ORF">SAMN05216230_110129</name>
</gene>
<name>A0A1H9R1P6_9PSED</name>
<proteinExistence type="predicted"/>